<reference evidence="3" key="2">
    <citation type="submission" date="2025-08" db="UniProtKB">
        <authorList>
            <consortium name="RefSeq"/>
        </authorList>
    </citation>
    <scope>IDENTIFICATION</scope>
</reference>
<evidence type="ECO:0000313" key="2">
    <source>
        <dbReference type="Proteomes" id="UP001652582"/>
    </source>
</evidence>
<dbReference type="KEGG" id="bany:112056620"/>
<dbReference type="GeneID" id="112056620"/>
<dbReference type="Proteomes" id="UP001652582">
    <property type="component" value="Chromosome 2"/>
</dbReference>
<dbReference type="PANTHER" id="PTHR37685:SF1">
    <property type="entry name" value="GEO11136P1-RELATED"/>
    <property type="match status" value="1"/>
</dbReference>
<gene>
    <name evidence="3" type="primary">LOC112056620</name>
</gene>
<feature type="chain" id="PRO_5026930926" evidence="1">
    <location>
        <begin position="18"/>
        <end position="118"/>
    </location>
</feature>
<evidence type="ECO:0000313" key="3">
    <source>
        <dbReference type="RefSeq" id="XP_023952838.1"/>
    </source>
</evidence>
<dbReference type="PANTHER" id="PTHR37685">
    <property type="entry name" value="GEO11136P1-RELATED"/>
    <property type="match status" value="1"/>
</dbReference>
<evidence type="ECO:0000256" key="1">
    <source>
        <dbReference type="SAM" id="SignalP"/>
    </source>
</evidence>
<dbReference type="Pfam" id="PF15868">
    <property type="entry name" value="MBF2"/>
    <property type="match status" value="1"/>
</dbReference>
<protein>
    <submittedName>
        <fullName evidence="3">Uncharacterized protein LOC112056620</fullName>
    </submittedName>
</protein>
<dbReference type="RefSeq" id="XP_023952838.1">
    <property type="nucleotide sequence ID" value="XM_024097070.2"/>
</dbReference>
<dbReference type="AlphaFoldDB" id="A0A6J1P4X0"/>
<keyword evidence="2" id="KW-1185">Reference proteome</keyword>
<keyword evidence="1" id="KW-0732">Signal</keyword>
<name>A0A6J1P4X0_BICAN</name>
<proteinExistence type="predicted"/>
<reference evidence="2" key="1">
    <citation type="submission" date="2025-05" db="UniProtKB">
        <authorList>
            <consortium name="RefSeq"/>
        </authorList>
    </citation>
    <scope>NUCLEOTIDE SEQUENCE [LARGE SCALE GENOMIC DNA]</scope>
</reference>
<sequence>MKFTIALLVVLATVASGAVIQGISRSNLSTGLVYPGDRLLSRYYLYQPARPNTIQYQDYVYRGNYSTRISAVTATEVGLTQYASAWILSGGVGYNSVTVRVQSAKGYGFYYAIDVWGR</sequence>
<feature type="signal peptide" evidence="1">
    <location>
        <begin position="1"/>
        <end position="17"/>
    </location>
</feature>
<accession>A0A6J1P4X0</accession>
<organism evidence="2 3">
    <name type="scientific">Bicyclus anynana</name>
    <name type="common">Squinting bush brown butterfly</name>
    <dbReference type="NCBI Taxonomy" id="110368"/>
    <lineage>
        <taxon>Eukaryota</taxon>
        <taxon>Metazoa</taxon>
        <taxon>Ecdysozoa</taxon>
        <taxon>Arthropoda</taxon>
        <taxon>Hexapoda</taxon>
        <taxon>Insecta</taxon>
        <taxon>Pterygota</taxon>
        <taxon>Neoptera</taxon>
        <taxon>Endopterygota</taxon>
        <taxon>Lepidoptera</taxon>
        <taxon>Glossata</taxon>
        <taxon>Ditrysia</taxon>
        <taxon>Papilionoidea</taxon>
        <taxon>Nymphalidae</taxon>
        <taxon>Satyrinae</taxon>
        <taxon>Satyrini</taxon>
        <taxon>Mycalesina</taxon>
        <taxon>Bicyclus</taxon>
    </lineage>
</organism>
<dbReference type="OrthoDB" id="6818903at2759"/>
<dbReference type="InterPro" id="IPR031734">
    <property type="entry name" value="MBF2"/>
</dbReference>